<gene>
    <name evidence="3" type="ORF">C7460_113111</name>
</gene>
<dbReference type="OrthoDB" id="215254at2"/>
<dbReference type="Pfam" id="PF07498">
    <property type="entry name" value="Rho_N"/>
    <property type="match status" value="1"/>
</dbReference>
<dbReference type="Proteomes" id="UP000256779">
    <property type="component" value="Unassembled WGS sequence"/>
</dbReference>
<dbReference type="InterPro" id="IPR036269">
    <property type="entry name" value="Rho_N_sf"/>
</dbReference>
<dbReference type="Pfam" id="PF23855">
    <property type="entry name" value="DUF7218"/>
    <property type="match status" value="1"/>
</dbReference>
<name>A0A3D9L303_MARFU</name>
<feature type="domain" description="Rho termination factor-like N-terminal" evidence="2">
    <location>
        <begin position="48"/>
        <end position="80"/>
    </location>
</feature>
<protein>
    <submittedName>
        <fullName evidence="3">Rho termination factor-like protein</fullName>
    </submittedName>
</protein>
<dbReference type="Gene3D" id="1.10.720.10">
    <property type="match status" value="1"/>
</dbReference>
<keyword evidence="4" id="KW-1185">Reference proteome</keyword>
<feature type="region of interest" description="Disordered" evidence="1">
    <location>
        <begin position="1"/>
        <end position="49"/>
    </location>
</feature>
<dbReference type="AlphaFoldDB" id="A0A3D9L303"/>
<feature type="compositionally biased region" description="Basic and acidic residues" evidence="1">
    <location>
        <begin position="37"/>
        <end position="49"/>
    </location>
</feature>
<dbReference type="RefSeq" id="WP_115868803.1">
    <property type="nucleotide sequence ID" value="NZ_QREG01000013.1"/>
</dbReference>
<evidence type="ECO:0000313" key="3">
    <source>
        <dbReference type="EMBL" id="RED97062.1"/>
    </source>
</evidence>
<dbReference type="EMBL" id="QREG01000013">
    <property type="protein sequence ID" value="RED97062.1"/>
    <property type="molecule type" value="Genomic_DNA"/>
</dbReference>
<evidence type="ECO:0000259" key="2">
    <source>
        <dbReference type="Pfam" id="PF07498"/>
    </source>
</evidence>
<evidence type="ECO:0000256" key="1">
    <source>
        <dbReference type="SAM" id="MobiDB-lite"/>
    </source>
</evidence>
<dbReference type="InterPro" id="IPR011112">
    <property type="entry name" value="Rho-like_N"/>
</dbReference>
<reference evidence="3 4" key="1">
    <citation type="submission" date="2018-07" db="EMBL/GenBank/DDBJ databases">
        <title>Genomic Encyclopedia of Type Strains, Phase IV (KMG-IV): sequencing the most valuable type-strain genomes for metagenomic binning, comparative biology and taxonomic classification.</title>
        <authorList>
            <person name="Goeker M."/>
        </authorList>
    </citation>
    <scope>NUCLEOTIDE SEQUENCE [LARGE SCALE GENOMIC DNA]</scope>
    <source>
        <strain evidence="3 4">DSM 4134</strain>
    </source>
</reference>
<dbReference type="SUPFAM" id="SSF68912">
    <property type="entry name" value="Rho N-terminal domain-like"/>
    <property type="match status" value="1"/>
</dbReference>
<evidence type="ECO:0000313" key="4">
    <source>
        <dbReference type="Proteomes" id="UP000256779"/>
    </source>
</evidence>
<proteinExistence type="predicted"/>
<organism evidence="3 4">
    <name type="scientific">Marinoscillum furvescens DSM 4134</name>
    <dbReference type="NCBI Taxonomy" id="1122208"/>
    <lineage>
        <taxon>Bacteria</taxon>
        <taxon>Pseudomonadati</taxon>
        <taxon>Bacteroidota</taxon>
        <taxon>Cytophagia</taxon>
        <taxon>Cytophagales</taxon>
        <taxon>Reichenbachiellaceae</taxon>
        <taxon>Marinoscillum</taxon>
    </lineage>
</organism>
<accession>A0A3D9L303</accession>
<dbReference type="InterPro" id="IPR055642">
    <property type="entry name" value="DUF7218"/>
</dbReference>
<comment type="caution">
    <text evidence="3">The sequence shown here is derived from an EMBL/GenBank/DDBJ whole genome shotgun (WGS) entry which is preliminary data.</text>
</comment>
<feature type="compositionally biased region" description="Basic and acidic residues" evidence="1">
    <location>
        <begin position="1"/>
        <end position="29"/>
    </location>
</feature>
<dbReference type="GO" id="GO:0006353">
    <property type="term" value="P:DNA-templated transcription termination"/>
    <property type="evidence" value="ECO:0007669"/>
    <property type="project" value="InterPro"/>
</dbReference>
<sequence length="82" mass="9290">MAEDHGKQIKNDEQYEGLRDRGMSKEKAARIANTPDSGHKGGKADTYEERSVEDLYEQAKKVGIDGRSKMTKQELIDALREH</sequence>